<organism evidence="3 4">
    <name type="scientific">Herbaspirillum seropedicae (strain SmR1)</name>
    <dbReference type="NCBI Taxonomy" id="757424"/>
    <lineage>
        <taxon>Bacteria</taxon>
        <taxon>Pseudomonadati</taxon>
        <taxon>Pseudomonadota</taxon>
        <taxon>Betaproteobacteria</taxon>
        <taxon>Burkholderiales</taxon>
        <taxon>Oxalobacteraceae</taxon>
        <taxon>Herbaspirillum</taxon>
    </lineage>
</organism>
<proteinExistence type="predicted"/>
<accession>D8INW6</accession>
<keyword evidence="4" id="KW-1185">Reference proteome</keyword>
<dbReference type="AlphaFoldDB" id="D8INW6"/>
<evidence type="ECO:0000313" key="3">
    <source>
        <dbReference type="EMBL" id="ADJ62786.1"/>
    </source>
</evidence>
<feature type="transmembrane region" description="Helical" evidence="1">
    <location>
        <begin position="122"/>
        <end position="138"/>
    </location>
</feature>
<keyword evidence="1" id="KW-0472">Membrane</keyword>
<dbReference type="Pfam" id="PF00892">
    <property type="entry name" value="EamA"/>
    <property type="match status" value="1"/>
</dbReference>
<feature type="transmembrane region" description="Helical" evidence="1">
    <location>
        <begin position="33"/>
        <end position="54"/>
    </location>
</feature>
<keyword evidence="1" id="KW-1133">Transmembrane helix</keyword>
<dbReference type="KEGG" id="hse:Hsero_1270"/>
<evidence type="ECO:0000256" key="1">
    <source>
        <dbReference type="SAM" id="Phobius"/>
    </source>
</evidence>
<keyword evidence="1" id="KW-0812">Transmembrane</keyword>
<dbReference type="Gene3D" id="1.10.3730.20">
    <property type="match status" value="1"/>
</dbReference>
<feature type="transmembrane region" description="Helical" evidence="1">
    <location>
        <begin position="96"/>
        <end position="116"/>
    </location>
</feature>
<evidence type="ECO:0000313" key="4">
    <source>
        <dbReference type="Proteomes" id="UP000000329"/>
    </source>
</evidence>
<dbReference type="GeneID" id="29392182"/>
<feature type="domain" description="EamA" evidence="2">
    <location>
        <begin position="3"/>
        <end position="138"/>
    </location>
</feature>
<evidence type="ECO:0000259" key="2">
    <source>
        <dbReference type="Pfam" id="PF00892"/>
    </source>
</evidence>
<dbReference type="InterPro" id="IPR000620">
    <property type="entry name" value="EamA_dom"/>
</dbReference>
<protein>
    <submittedName>
        <fullName evidence="3">Bacterial/archaeal transporter family protein</fullName>
    </submittedName>
</protein>
<feature type="transmembrane region" description="Helical" evidence="1">
    <location>
        <begin position="6"/>
        <end position="26"/>
    </location>
</feature>
<dbReference type="STRING" id="757424.Hsero_1270"/>
<dbReference type="HOGENOM" id="CLU_120467_0_0_4"/>
<dbReference type="EMBL" id="CP002039">
    <property type="protein sequence ID" value="ADJ62786.1"/>
    <property type="molecule type" value="Genomic_DNA"/>
</dbReference>
<dbReference type="eggNOG" id="COG2510">
    <property type="taxonomic scope" value="Bacteria"/>
</dbReference>
<feature type="transmembrane region" description="Helical" evidence="1">
    <location>
        <begin position="66"/>
        <end position="84"/>
    </location>
</feature>
<dbReference type="GO" id="GO:0016020">
    <property type="term" value="C:membrane"/>
    <property type="evidence" value="ECO:0007669"/>
    <property type="project" value="InterPro"/>
</dbReference>
<dbReference type="Proteomes" id="UP000000329">
    <property type="component" value="Chromosome"/>
</dbReference>
<name>D8INW6_HERSS</name>
<dbReference type="InterPro" id="IPR037185">
    <property type="entry name" value="EmrE-like"/>
</dbReference>
<sequence length="140" mass="14853">MERWILYAFVSMAFAGFTSVIAKLGLTGISADLGLAIRTCFVFVFVLLFAAAVVPTSQLDMLTWKNFFWLGLSGVTTAASWVFYYKAIKLGDVSTVALIDKGSVVVAVLLACWILNEAITPAKLAGAALIAGGLLVIARG</sequence>
<dbReference type="OrthoDB" id="9806718at2"/>
<reference evidence="3 4" key="1">
    <citation type="submission" date="2010-04" db="EMBL/GenBank/DDBJ databases">
        <title>The genome of Herbaspirillum seropedicae SmR1, an endophytic, nitrogen-fixing, plant-growth promoting beta-Proteobacteria.</title>
        <authorList>
            <person name="Pedrosa F.O."/>
            <person name="Monteiro R.A."/>
            <person name="Wassem R."/>
            <person name="Cruz L.M."/>
            <person name="Ayub R.A."/>
            <person name="Colauto N.B."/>
            <person name="Fernandez M.A."/>
            <person name="Fungaro M.H.P."/>
            <person name="Grisard E.C."/>
            <person name="Hungria M."/>
            <person name="Madeira H.M.F."/>
            <person name="Nodari R.O."/>
            <person name="Osaku C.A."/>
            <person name="Petzl-Erler M.L."/>
            <person name="Terenzi H."/>
            <person name="Vieira L.G.E."/>
            <person name="Almeida M.I.M."/>
            <person name="Alves L.R."/>
            <person name="Arantes O.M.N."/>
            <person name="Balsanelli E."/>
            <person name="Barcellos F.G."/>
            <person name="Baura V.A."/>
            <person name="Binde D.R."/>
            <person name="Campo R.J."/>
            <person name="Chubatsu L.S."/>
            <person name="Chueire L.M.O."/>
            <person name="Ciferri R.R."/>
            <person name="Correa L.C."/>
            <person name="da Conceicao Silva J.L."/>
            <person name="Dabul A.N.G."/>
            <person name="Dambros B.P."/>
            <person name="Faoro H."/>
            <person name="Favetti A."/>
            <person name="Friedermann G."/>
            <person name="Furlaneto M.C."/>
            <person name="Gasques L.S."/>
            <person name="Gimenes C.C.T."/>
            <person name="Gioppo N.M.R."/>
            <person name="Glienke-Blanco C."/>
            <person name="Godoy L.P."/>
            <person name="Guerra M.P."/>
            <person name="Karp S."/>
            <person name="Kava-Cordeiro V."/>
            <person name="Margarido V.P."/>
            <person name="Mathioni S.M."/>
            <person name="Menck-Soares M.A."/>
            <person name="Murace N.K."/>
            <person name="Nicolas M.F."/>
            <person name="Oliveira C.E.C."/>
            <person name="Pagnan N.A.B."/>
            <person name="Pamphile J.A."/>
            <person name="Patussi E.V."/>
            <person name="Pereira L.F.P."/>
            <person name="Pereira-Ferrari L."/>
            <person name="Pinto F.G.S."/>
            <person name="Precoma C."/>
            <person name="Prioli A.J."/>
            <person name="Prioli S.M.A.P."/>
            <person name="Raittz R.T."/>
            <person name="Ramos H.J.O."/>
            <person name="Ribeiro E.M.S.F."/>
            <person name="Rigo L.U."/>
            <person name="Rocha C.L.M.S.C."/>
            <person name="Rocha S.N."/>
            <person name="Santos K."/>
            <person name="Satori D."/>
            <person name="Silva A.G."/>
            <person name="Simao R.C.G."/>
            <person name="Soares M.A.M."/>
            <person name="Souza E.M."/>
            <person name="Steffens M.B.R."/>
            <person name="Steindel M."/>
            <person name="Tadra-Sfeir M.Z."/>
            <person name="Takahashi E.K."/>
            <person name="Torres R.A."/>
            <person name="Valle J.S."/>
            <person name="Vernal J.I."/>
            <person name="Vilas-Boas L.A."/>
            <person name="Watanabe M.A.E."/>
            <person name="Weiss V.A."/>
            <person name="Yates M.A."/>
            <person name="Souza E.M."/>
        </authorList>
    </citation>
    <scope>NUCLEOTIDE SEQUENCE [LARGE SCALE GENOMIC DNA]</scope>
    <source>
        <strain evidence="3 4">SmR1</strain>
    </source>
</reference>
<dbReference type="SUPFAM" id="SSF103481">
    <property type="entry name" value="Multidrug resistance efflux transporter EmrE"/>
    <property type="match status" value="1"/>
</dbReference>
<gene>
    <name evidence="3" type="ordered locus">Hsero_1270</name>
</gene>
<dbReference type="RefSeq" id="WP_013233291.1">
    <property type="nucleotide sequence ID" value="NC_014323.1"/>
</dbReference>